<dbReference type="GO" id="GO:0015031">
    <property type="term" value="P:protein transport"/>
    <property type="evidence" value="ECO:0007669"/>
    <property type="project" value="UniProtKB-KW"/>
</dbReference>
<evidence type="ECO:0000256" key="6">
    <source>
        <dbReference type="ARBA" id="ARBA00022856"/>
    </source>
</evidence>
<keyword evidence="10" id="KW-1185">Reference proteome</keyword>
<keyword evidence="6" id="KW-0571">Peptide transport</keyword>
<dbReference type="InterPro" id="IPR050319">
    <property type="entry name" value="ABC_transp_ATP-bind"/>
</dbReference>
<dbReference type="Pfam" id="PF00005">
    <property type="entry name" value="ABC_tran"/>
    <property type="match status" value="2"/>
</dbReference>
<keyword evidence="4" id="KW-0547">Nucleotide-binding</keyword>
<accession>A0A5N1BLK1</accession>
<evidence type="ECO:0000256" key="1">
    <source>
        <dbReference type="ARBA" id="ARBA00004202"/>
    </source>
</evidence>
<dbReference type="GO" id="GO:0055085">
    <property type="term" value="P:transmembrane transport"/>
    <property type="evidence" value="ECO:0007669"/>
    <property type="project" value="UniProtKB-ARBA"/>
</dbReference>
<feature type="domain" description="ABC transporter" evidence="8">
    <location>
        <begin position="7"/>
        <end position="253"/>
    </location>
</feature>
<proteinExistence type="inferred from homology"/>
<keyword evidence="3" id="KW-0813">Transport</keyword>
<dbReference type="GO" id="GO:0015833">
    <property type="term" value="P:peptide transport"/>
    <property type="evidence" value="ECO:0007669"/>
    <property type="project" value="UniProtKB-KW"/>
</dbReference>
<evidence type="ECO:0000256" key="7">
    <source>
        <dbReference type="ARBA" id="ARBA00022927"/>
    </source>
</evidence>
<evidence type="ECO:0000256" key="2">
    <source>
        <dbReference type="ARBA" id="ARBA00005417"/>
    </source>
</evidence>
<dbReference type="RefSeq" id="WP_150982662.1">
    <property type="nucleotide sequence ID" value="NZ_VYVN01000005.1"/>
</dbReference>
<evidence type="ECO:0000259" key="8">
    <source>
        <dbReference type="PROSITE" id="PS50893"/>
    </source>
</evidence>
<dbReference type="InterPro" id="IPR017871">
    <property type="entry name" value="ABC_transporter-like_CS"/>
</dbReference>
<dbReference type="PROSITE" id="PS50893">
    <property type="entry name" value="ABC_TRANSPORTER_2"/>
    <property type="match status" value="2"/>
</dbReference>
<reference evidence="10" key="1">
    <citation type="submission" date="2019-09" db="EMBL/GenBank/DDBJ databases">
        <title>Draft genome sequence assemblies of isolates from the urinary tract.</title>
        <authorList>
            <person name="Mores C.R."/>
            <person name="Putonti C."/>
            <person name="Wolfe A.J."/>
        </authorList>
    </citation>
    <scope>NUCLEOTIDE SEQUENCE [LARGE SCALE GENOMIC DNA]</scope>
    <source>
        <strain evidence="10">UMB8614</strain>
    </source>
</reference>
<dbReference type="PANTHER" id="PTHR43776">
    <property type="entry name" value="TRANSPORT ATP-BINDING PROTEIN"/>
    <property type="match status" value="1"/>
</dbReference>
<gene>
    <name evidence="9" type="ORF">F6I34_03250</name>
</gene>
<evidence type="ECO:0000313" key="10">
    <source>
        <dbReference type="Proteomes" id="UP000326476"/>
    </source>
</evidence>
<comment type="similarity">
    <text evidence="2">Belongs to the ABC transporter superfamily.</text>
</comment>
<comment type="subcellular location">
    <subcellularLocation>
        <location evidence="1">Cell membrane</location>
        <topology evidence="1">Peripheral membrane protein</topology>
    </subcellularLocation>
</comment>
<dbReference type="GO" id="GO:0005524">
    <property type="term" value="F:ATP binding"/>
    <property type="evidence" value="ECO:0007669"/>
    <property type="project" value="UniProtKB-KW"/>
</dbReference>
<dbReference type="Gene3D" id="3.40.50.300">
    <property type="entry name" value="P-loop containing nucleotide triphosphate hydrolases"/>
    <property type="match status" value="2"/>
</dbReference>
<dbReference type="PANTHER" id="PTHR43776:SF7">
    <property type="entry name" value="D,D-DIPEPTIDE TRANSPORT ATP-BINDING PROTEIN DDPF-RELATED"/>
    <property type="match status" value="1"/>
</dbReference>
<dbReference type="EMBL" id="VYVN01000005">
    <property type="protein sequence ID" value="KAA9241118.1"/>
    <property type="molecule type" value="Genomic_DNA"/>
</dbReference>
<keyword evidence="5 9" id="KW-0067">ATP-binding</keyword>
<dbReference type="CDD" id="cd03257">
    <property type="entry name" value="ABC_NikE_OppD_transporters"/>
    <property type="match status" value="2"/>
</dbReference>
<organism evidence="9 10">
    <name type="scientific">Aerococcus tenax</name>
    <dbReference type="NCBI Taxonomy" id="3078812"/>
    <lineage>
        <taxon>Bacteria</taxon>
        <taxon>Bacillati</taxon>
        <taxon>Bacillota</taxon>
        <taxon>Bacilli</taxon>
        <taxon>Lactobacillales</taxon>
        <taxon>Aerococcaceae</taxon>
        <taxon>Aerococcus</taxon>
    </lineage>
</organism>
<dbReference type="SUPFAM" id="SSF52540">
    <property type="entry name" value="P-loop containing nucleoside triphosphate hydrolases"/>
    <property type="match status" value="2"/>
</dbReference>
<evidence type="ECO:0000256" key="3">
    <source>
        <dbReference type="ARBA" id="ARBA00022448"/>
    </source>
</evidence>
<evidence type="ECO:0000256" key="5">
    <source>
        <dbReference type="ARBA" id="ARBA00022840"/>
    </source>
</evidence>
<evidence type="ECO:0000313" key="9">
    <source>
        <dbReference type="EMBL" id="KAA9241118.1"/>
    </source>
</evidence>
<comment type="caution">
    <text evidence="9">The sequence shown here is derived from an EMBL/GenBank/DDBJ whole genome shotgun (WGS) entry which is preliminary data.</text>
</comment>
<dbReference type="AlphaFoldDB" id="A0A5N1BLK1"/>
<name>A0A5N1BLK1_9LACT</name>
<dbReference type="GO" id="GO:0005886">
    <property type="term" value="C:plasma membrane"/>
    <property type="evidence" value="ECO:0007669"/>
    <property type="project" value="UniProtKB-SubCell"/>
</dbReference>
<dbReference type="GO" id="GO:0016887">
    <property type="term" value="F:ATP hydrolysis activity"/>
    <property type="evidence" value="ECO:0007669"/>
    <property type="project" value="InterPro"/>
</dbReference>
<sequence length="500" mass="55633">MDSKPLLSIKDLQVAIQGQTYVKDLSLDVYPGERLGLVGPSGAGKSLTVKAIMNFQDQVQVKGQILYQGLGDLVDLSLKDRQKALPKEIAVIQQEALDSLNPHYDIGFQLELVMKQFQPQVAKADSPAVFDRVLKQVNLNNPDRVLASKPAQLSGGMKQRIVIAMALLQKPRLILADEPTTALDQVNQETFIDLIKSVSQAENIAVLFISHNLELVSQLCSRLVIIDQGQDIETNSAQAIFKRPQAPTTQRLVKSVAYRKAASQDFVSQRPQGQEPILKTQDLSLHYPGAEEPVLQEVNLDLYPGEFVGLVGESGSGKSSLAKLLTGLYPKSQGQIIFKGQALDGQSLGDFQAIQMIFQNPYQAFDSHYRMEENLREVYQIPYIQAKYPSQEAFEAKLKELAQRLKLDQELMAKSPKQLSGGQGQRFAILRILLAQPDIIIADEILSALDWEIALELIDLLKDLQKDQDFAMLFISHDLAMVKILCTRIYQIEAGQLSQL</sequence>
<dbReference type="SMART" id="SM00382">
    <property type="entry name" value="AAA"/>
    <property type="match status" value="2"/>
</dbReference>
<feature type="domain" description="ABC transporter" evidence="8">
    <location>
        <begin position="278"/>
        <end position="500"/>
    </location>
</feature>
<dbReference type="PROSITE" id="PS00211">
    <property type="entry name" value="ABC_TRANSPORTER_1"/>
    <property type="match status" value="1"/>
</dbReference>
<protein>
    <submittedName>
        <fullName evidence="9">ABC transporter ATP-binding protein</fullName>
    </submittedName>
</protein>
<evidence type="ECO:0000256" key="4">
    <source>
        <dbReference type="ARBA" id="ARBA00022741"/>
    </source>
</evidence>
<dbReference type="InterPro" id="IPR027417">
    <property type="entry name" value="P-loop_NTPase"/>
</dbReference>
<dbReference type="InterPro" id="IPR003593">
    <property type="entry name" value="AAA+_ATPase"/>
</dbReference>
<dbReference type="Proteomes" id="UP000326476">
    <property type="component" value="Unassembled WGS sequence"/>
</dbReference>
<dbReference type="InterPro" id="IPR003439">
    <property type="entry name" value="ABC_transporter-like_ATP-bd"/>
</dbReference>
<keyword evidence="7" id="KW-0653">Protein transport</keyword>